<name>A0AAV2GWJ4_9ROSI</name>
<feature type="chain" id="PRO_5043438600" evidence="2">
    <location>
        <begin position="20"/>
        <end position="121"/>
    </location>
</feature>
<dbReference type="Proteomes" id="UP001497516">
    <property type="component" value="Chromosome 9"/>
</dbReference>
<dbReference type="AlphaFoldDB" id="A0AAV2GWJ4"/>
<feature type="compositionally biased region" description="Basic and acidic residues" evidence="1">
    <location>
        <begin position="45"/>
        <end position="56"/>
    </location>
</feature>
<dbReference type="PANTHER" id="PTHR33743:SF33">
    <property type="match status" value="1"/>
</dbReference>
<evidence type="ECO:0000313" key="3">
    <source>
        <dbReference type="EMBL" id="CAL1414826.1"/>
    </source>
</evidence>
<proteinExistence type="predicted"/>
<sequence length="121" mass="13796">MKLVLVVSLLLLPFFLQQAQRIRPEKGFLDHHQQKKKRSSSPPSMEERSSFDDHHSIGNRVAVVVGEDGAVCKEGQECKNTGTDEMKTMSSVTNKSSSSSSSHHWFHEDYYGPKIHRPRHH</sequence>
<accession>A0AAV2GWJ4</accession>
<dbReference type="EMBL" id="OZ034822">
    <property type="protein sequence ID" value="CAL1414826.1"/>
    <property type="molecule type" value="Genomic_DNA"/>
</dbReference>
<keyword evidence="4" id="KW-1185">Reference proteome</keyword>
<feature type="region of interest" description="Disordered" evidence="1">
    <location>
        <begin position="26"/>
        <end position="58"/>
    </location>
</feature>
<feature type="signal peptide" evidence="2">
    <location>
        <begin position="1"/>
        <end position="19"/>
    </location>
</feature>
<evidence type="ECO:0000256" key="1">
    <source>
        <dbReference type="SAM" id="MobiDB-lite"/>
    </source>
</evidence>
<feature type="compositionally biased region" description="Basic and acidic residues" evidence="1">
    <location>
        <begin position="75"/>
        <end position="87"/>
    </location>
</feature>
<organism evidence="3 4">
    <name type="scientific">Linum trigynum</name>
    <dbReference type="NCBI Taxonomy" id="586398"/>
    <lineage>
        <taxon>Eukaryota</taxon>
        <taxon>Viridiplantae</taxon>
        <taxon>Streptophyta</taxon>
        <taxon>Embryophyta</taxon>
        <taxon>Tracheophyta</taxon>
        <taxon>Spermatophyta</taxon>
        <taxon>Magnoliopsida</taxon>
        <taxon>eudicotyledons</taxon>
        <taxon>Gunneridae</taxon>
        <taxon>Pentapetalae</taxon>
        <taxon>rosids</taxon>
        <taxon>fabids</taxon>
        <taxon>Malpighiales</taxon>
        <taxon>Linaceae</taxon>
        <taxon>Linum</taxon>
    </lineage>
</organism>
<reference evidence="3 4" key="1">
    <citation type="submission" date="2024-04" db="EMBL/GenBank/DDBJ databases">
        <authorList>
            <person name="Fracassetti M."/>
        </authorList>
    </citation>
    <scope>NUCLEOTIDE SEQUENCE [LARGE SCALE GENOMIC DNA]</scope>
</reference>
<feature type="region of interest" description="Disordered" evidence="1">
    <location>
        <begin position="75"/>
        <end position="121"/>
    </location>
</feature>
<protein>
    <submittedName>
        <fullName evidence="3">Uncharacterized protein</fullName>
    </submittedName>
</protein>
<gene>
    <name evidence="3" type="ORF">LTRI10_LOCUS53961</name>
</gene>
<dbReference type="PANTHER" id="PTHR33743">
    <property type="entry name" value="PROTEIN GOLVEN 6-RELATED"/>
    <property type="match status" value="1"/>
</dbReference>
<evidence type="ECO:0000313" key="4">
    <source>
        <dbReference type="Proteomes" id="UP001497516"/>
    </source>
</evidence>
<keyword evidence="2" id="KW-0732">Signal</keyword>
<evidence type="ECO:0000256" key="2">
    <source>
        <dbReference type="SAM" id="SignalP"/>
    </source>
</evidence>